<comment type="caution">
    <text evidence="1">The sequence shown here is derived from an EMBL/GenBank/DDBJ whole genome shotgun (WGS) entry which is preliminary data.</text>
</comment>
<dbReference type="Proteomes" id="UP000632454">
    <property type="component" value="Unassembled WGS sequence"/>
</dbReference>
<gene>
    <name evidence="1" type="ORF">GCM10007298_12660</name>
</gene>
<reference evidence="2" key="1">
    <citation type="journal article" date="2019" name="Int. J. Syst. Evol. Microbiol.">
        <title>The Global Catalogue of Microorganisms (GCM) 10K type strain sequencing project: providing services to taxonomists for standard genome sequencing and annotation.</title>
        <authorList>
            <consortium name="The Broad Institute Genomics Platform"/>
            <consortium name="The Broad Institute Genome Sequencing Center for Infectious Disease"/>
            <person name="Wu L."/>
            <person name="Ma J."/>
        </authorList>
    </citation>
    <scope>NUCLEOTIDE SEQUENCE [LARGE SCALE GENOMIC DNA]</scope>
    <source>
        <strain evidence="2">CCM 7855</strain>
    </source>
</reference>
<proteinExistence type="predicted"/>
<evidence type="ECO:0008006" key="3">
    <source>
        <dbReference type="Google" id="ProtNLM"/>
    </source>
</evidence>
<evidence type="ECO:0000313" key="1">
    <source>
        <dbReference type="EMBL" id="GGF18077.1"/>
    </source>
</evidence>
<dbReference type="EMBL" id="BMCS01000001">
    <property type="protein sequence ID" value="GGF18077.1"/>
    <property type="molecule type" value="Genomic_DNA"/>
</dbReference>
<evidence type="ECO:0000313" key="2">
    <source>
        <dbReference type="Proteomes" id="UP000632454"/>
    </source>
</evidence>
<sequence length="235" mass="25180">MEVAAVVVAVVVLVAGCSVRAVDPRRTPAATPATSSATPKVRYFTAPPIGVEKNPAARCIDATLPNITLDDYLADWRTIFADQRNAHPEGSFPTDAGSDAQRSERWASAPQILADITPGADARFAADVCGLSTIDGALYSGLELRKLRGHVASLGRETCITIADDGTKAVWERSRSLSRDDGQRLASEYQIYSAIKNVCPQLVDFTVPPNQIQKCSEYRPDPSAREGDGYICLGG</sequence>
<name>A0ABQ1UH92_9NOCA</name>
<keyword evidence="2" id="KW-1185">Reference proteome</keyword>
<accession>A0ABQ1UH92</accession>
<protein>
    <recommendedName>
        <fullName evidence="3">DUF732 domain-containing protein</fullName>
    </recommendedName>
</protein>
<organism evidence="1 2">
    <name type="scientific">Williamsia phyllosphaerae</name>
    <dbReference type="NCBI Taxonomy" id="885042"/>
    <lineage>
        <taxon>Bacteria</taxon>
        <taxon>Bacillati</taxon>
        <taxon>Actinomycetota</taxon>
        <taxon>Actinomycetes</taxon>
        <taxon>Mycobacteriales</taxon>
        <taxon>Nocardiaceae</taxon>
        <taxon>Williamsia</taxon>
    </lineage>
</organism>